<organism evidence="1 2">
    <name type="scientific">Legionella geestiana</name>
    <dbReference type="NCBI Taxonomy" id="45065"/>
    <lineage>
        <taxon>Bacteria</taxon>
        <taxon>Pseudomonadati</taxon>
        <taxon>Pseudomonadota</taxon>
        <taxon>Gammaproteobacteria</taxon>
        <taxon>Legionellales</taxon>
        <taxon>Legionellaceae</taxon>
        <taxon>Legionella</taxon>
    </lineage>
</organism>
<dbReference type="OrthoDB" id="9788127at2"/>
<dbReference type="InterPro" id="IPR019004">
    <property type="entry name" value="YqeY/Aim41"/>
</dbReference>
<proteinExistence type="predicted"/>
<dbReference type="AlphaFoldDB" id="A0A0W0U7M1"/>
<dbReference type="InterPro" id="IPR042184">
    <property type="entry name" value="YqeY/Aim41_N"/>
</dbReference>
<gene>
    <name evidence="1" type="ORF">Lgee_0396</name>
</gene>
<dbReference type="Gene3D" id="1.10.1510.10">
    <property type="entry name" value="Uncharacterised protein YqeY/AIM41 PF09424, N-terminal domain"/>
    <property type="match status" value="1"/>
</dbReference>
<dbReference type="STRING" id="45065.Lgee_0396"/>
<dbReference type="EMBL" id="LNYC01000007">
    <property type="protein sequence ID" value="KTD04018.1"/>
    <property type="molecule type" value="Genomic_DNA"/>
</dbReference>
<dbReference type="SUPFAM" id="SSF89095">
    <property type="entry name" value="GatB/YqeY motif"/>
    <property type="match status" value="1"/>
</dbReference>
<sequence length="148" mass="16417">MSIKERLSNDVKDAMRARDQKTLGTLRLITAAVKQVEVDERITVEDDRLLAILDKLCKQRRESIAQYRAANREDLVSQEQFELDIIARYLPAPLTDAEVDTLIAEAIAEAGATGQADMGKVMALLKPRLQGRADMGKVSPRVKALLSV</sequence>
<reference evidence="1 2" key="1">
    <citation type="submission" date="2015-11" db="EMBL/GenBank/DDBJ databases">
        <title>Genomic analysis of 38 Legionella species identifies large and diverse effector repertoires.</title>
        <authorList>
            <person name="Burstein D."/>
            <person name="Amaro F."/>
            <person name="Zusman T."/>
            <person name="Lifshitz Z."/>
            <person name="Cohen O."/>
            <person name="Gilbert J.A."/>
            <person name="Pupko T."/>
            <person name="Shuman H.A."/>
            <person name="Segal G."/>
        </authorList>
    </citation>
    <scope>NUCLEOTIDE SEQUENCE [LARGE SCALE GENOMIC DNA]</scope>
    <source>
        <strain evidence="1 2">ATCC 49504</strain>
    </source>
</reference>
<dbReference type="Gene3D" id="1.10.10.410">
    <property type="match status" value="1"/>
</dbReference>
<evidence type="ECO:0000313" key="1">
    <source>
        <dbReference type="EMBL" id="KTD04018.1"/>
    </source>
</evidence>
<dbReference type="InterPro" id="IPR003789">
    <property type="entry name" value="Asn/Gln_tRNA_amidoTrase-B-like"/>
</dbReference>
<protein>
    <submittedName>
        <fullName evidence="1">Yqey-like protein</fullName>
    </submittedName>
</protein>
<comment type="caution">
    <text evidence="1">The sequence shown here is derived from an EMBL/GenBank/DDBJ whole genome shotgun (WGS) entry which is preliminary data.</text>
</comment>
<dbReference type="PATRIC" id="fig|45065.4.peg.420"/>
<keyword evidence="2" id="KW-1185">Reference proteome</keyword>
<evidence type="ECO:0000313" key="2">
    <source>
        <dbReference type="Proteomes" id="UP000054785"/>
    </source>
</evidence>
<dbReference type="Pfam" id="PF09424">
    <property type="entry name" value="YqeY"/>
    <property type="match status" value="1"/>
</dbReference>
<dbReference type="PANTHER" id="PTHR28055">
    <property type="entry name" value="ALTERED INHERITANCE OF MITOCHONDRIA PROTEIN 41, MITOCHONDRIAL"/>
    <property type="match status" value="1"/>
</dbReference>
<dbReference type="RefSeq" id="WP_028386433.1">
    <property type="nucleotide sequence ID" value="NZ_CAAAHN010000016.1"/>
</dbReference>
<dbReference type="PANTHER" id="PTHR28055:SF1">
    <property type="entry name" value="ALTERED INHERITANCE OF MITOCHONDRIA PROTEIN 41, MITOCHONDRIAL"/>
    <property type="match status" value="1"/>
</dbReference>
<dbReference type="Proteomes" id="UP000054785">
    <property type="component" value="Unassembled WGS sequence"/>
</dbReference>
<dbReference type="GO" id="GO:0016884">
    <property type="term" value="F:carbon-nitrogen ligase activity, with glutamine as amido-N-donor"/>
    <property type="evidence" value="ECO:0007669"/>
    <property type="project" value="InterPro"/>
</dbReference>
<accession>A0A0W0U7M1</accession>
<dbReference type="InterPro" id="IPR023168">
    <property type="entry name" value="GatB_Yqey_C_2"/>
</dbReference>
<name>A0A0W0U7M1_9GAMM</name>